<keyword evidence="2" id="KW-1185">Reference proteome</keyword>
<dbReference type="AlphaFoldDB" id="D2S3P7"/>
<dbReference type="KEGG" id="htu:Htur_5266"/>
<dbReference type="EMBL" id="CP001866">
    <property type="protein sequence ID" value="ADB63994.1"/>
    <property type="molecule type" value="Genomic_DNA"/>
</dbReference>
<dbReference type="GeneID" id="8745936"/>
<dbReference type="OrthoDB" id="333411at2157"/>
<keyword evidence="1" id="KW-0614">Plasmid</keyword>
<accession>D2S3P7</accession>
<gene>
    <name evidence="1" type="ordered locus">Htur_5266</name>
</gene>
<reference evidence="1 2" key="1">
    <citation type="journal article" date="2010" name="Stand. Genomic Sci.">
        <title>Complete genome sequence of Haloterrigena turkmenica type strain (4k).</title>
        <authorList>
            <person name="Saunders E."/>
            <person name="Tindall B.J."/>
            <person name="Fahnrich R."/>
            <person name="Lapidus A."/>
            <person name="Copeland A."/>
            <person name="Del Rio T.G."/>
            <person name="Lucas S."/>
            <person name="Chen F."/>
            <person name="Tice H."/>
            <person name="Cheng J.F."/>
            <person name="Han C."/>
            <person name="Detter J.C."/>
            <person name="Bruce D."/>
            <person name="Goodwin L."/>
            <person name="Chain P."/>
            <person name="Pitluck S."/>
            <person name="Pati A."/>
            <person name="Ivanova N."/>
            <person name="Mavromatis K."/>
            <person name="Chen A."/>
            <person name="Palaniappan K."/>
            <person name="Land M."/>
            <person name="Hauser L."/>
            <person name="Chang Y.J."/>
            <person name="Jeffries C.D."/>
            <person name="Brettin T."/>
            <person name="Rohde M."/>
            <person name="Goker M."/>
            <person name="Bristow J."/>
            <person name="Eisen J.A."/>
            <person name="Markowitz V."/>
            <person name="Hugenholtz P."/>
            <person name="Klenk H.P."/>
            <person name="Kyrpides N.C."/>
        </authorList>
    </citation>
    <scope>NUCLEOTIDE SEQUENCE [LARGE SCALE GENOMIC DNA]</scope>
    <source>
        <strain evidence="2">ATCC 51198 / DSM 5511 / JCM 9101 / NCIMB 13204 / VKM B-1734 / 4k</strain>
    </source>
</reference>
<dbReference type="Proteomes" id="UP000001903">
    <property type="component" value="Plasmid pHTUR06"/>
</dbReference>
<evidence type="ECO:0000313" key="1">
    <source>
        <dbReference type="EMBL" id="ADB63994.1"/>
    </source>
</evidence>
<dbReference type="RefSeq" id="WP_012946233.1">
    <property type="nucleotide sequence ID" value="NC_013749.1"/>
</dbReference>
<protein>
    <submittedName>
        <fullName evidence="1">Uncharacterized protein</fullName>
    </submittedName>
</protein>
<sequence length="104" mass="12112">MTRPNYDSVLCRVLFKLGRDHTWGSPAPIDDFLQGGFTQQEREVAQDEIVPDIKRGQVEYIGYQNGTIWLRGDKHDEAAYFLRDNCGYEEYRIEATLSRFDGFD</sequence>
<dbReference type="HOGENOM" id="CLU_2243781_0_0_2"/>
<evidence type="ECO:0000313" key="2">
    <source>
        <dbReference type="Proteomes" id="UP000001903"/>
    </source>
</evidence>
<organism evidence="1 2">
    <name type="scientific">Haloterrigena turkmenica (strain ATCC 51198 / DSM 5511 / JCM 9101 / NCIMB 13204 / VKM B-1734 / 4k)</name>
    <name type="common">Halococcus turkmenicus</name>
    <dbReference type="NCBI Taxonomy" id="543526"/>
    <lineage>
        <taxon>Archaea</taxon>
        <taxon>Methanobacteriati</taxon>
        <taxon>Methanobacteriota</taxon>
        <taxon>Stenosarchaea group</taxon>
        <taxon>Halobacteria</taxon>
        <taxon>Halobacteriales</taxon>
        <taxon>Natrialbaceae</taxon>
        <taxon>Haloterrigena</taxon>
    </lineage>
</organism>
<proteinExistence type="predicted"/>
<geneLocation type="plasmid" evidence="1 2">
    <name>pHTUR06</name>
</geneLocation>
<name>D2S3P7_HALTV</name>